<evidence type="ECO:0000259" key="2">
    <source>
        <dbReference type="Pfam" id="PF08044"/>
    </source>
</evidence>
<feature type="domain" description="DUF1707" evidence="2">
    <location>
        <begin position="32"/>
        <end position="84"/>
    </location>
</feature>
<reference evidence="4" key="1">
    <citation type="submission" date="2021-03" db="EMBL/GenBank/DDBJ databases">
        <authorList>
            <person name="Kanchanasin P."/>
            <person name="Saeng-In P."/>
            <person name="Phongsopitanun W."/>
            <person name="Yuki M."/>
            <person name="Kudo T."/>
            <person name="Ohkuma M."/>
            <person name="Tanasupawat S."/>
        </authorList>
    </citation>
    <scope>NUCLEOTIDE SEQUENCE</scope>
    <source>
        <strain evidence="4">GKU 128</strain>
    </source>
</reference>
<feature type="domain" description="Cell wall-active antibiotics response LiaF-like C-terminal" evidence="3">
    <location>
        <begin position="124"/>
        <end position="178"/>
    </location>
</feature>
<dbReference type="AlphaFoldDB" id="A0A939PI26"/>
<dbReference type="RefSeq" id="WP_208261129.1">
    <property type="nucleotide sequence ID" value="NZ_JAGEOJ010000019.1"/>
</dbReference>
<dbReference type="Proteomes" id="UP000669179">
    <property type="component" value="Unassembled WGS sequence"/>
</dbReference>
<dbReference type="PANTHER" id="PTHR40763:SF4">
    <property type="entry name" value="DUF1707 DOMAIN-CONTAINING PROTEIN"/>
    <property type="match status" value="1"/>
</dbReference>
<evidence type="ECO:0000259" key="3">
    <source>
        <dbReference type="Pfam" id="PF09922"/>
    </source>
</evidence>
<proteinExistence type="predicted"/>
<accession>A0A939PI26</accession>
<gene>
    <name evidence="4" type="ORF">J4573_38825</name>
</gene>
<comment type="caution">
    <text evidence="4">The sequence shown here is derived from an EMBL/GenBank/DDBJ whole genome shotgun (WGS) entry which is preliminary data.</text>
</comment>
<evidence type="ECO:0000256" key="1">
    <source>
        <dbReference type="SAM" id="MobiDB-lite"/>
    </source>
</evidence>
<dbReference type="Pfam" id="PF08044">
    <property type="entry name" value="DUF1707"/>
    <property type="match status" value="1"/>
</dbReference>
<feature type="region of interest" description="Disordered" evidence="1">
    <location>
        <begin position="1"/>
        <end position="39"/>
    </location>
</feature>
<dbReference type="Pfam" id="PF09922">
    <property type="entry name" value="LiaF-like_C"/>
    <property type="match status" value="1"/>
</dbReference>
<dbReference type="EMBL" id="JAGEOJ010000019">
    <property type="protein sequence ID" value="MBO2453101.1"/>
    <property type="molecule type" value="Genomic_DNA"/>
</dbReference>
<sequence>MSQPSSQPGGTPSRLESQEPQAGRPAVPPESVRASDDERETVVERLRVASVEGRLTFEELTLRTEAAYSAVTRGDLEKITHDLPGMGAPGAAPAPLQIQRRFSAIMGDCKERISGRIDAELTALSVMGDVVLDLRGAQVPTGEVSIVVTAVMGDVKVIVPDGVAVELSGYAVMGDRRVQVRDAVPGQRVPIVRVRAQAIMGDVKIVDDEHHAPVRRALTSWWEDRKGPNA</sequence>
<name>A0A939PI26_9ACTN</name>
<keyword evidence="5" id="KW-1185">Reference proteome</keyword>
<dbReference type="InterPro" id="IPR024425">
    <property type="entry name" value="LiaF-like_C"/>
</dbReference>
<organism evidence="4 5">
    <name type="scientific">Actinomadura barringtoniae</name>
    <dbReference type="NCBI Taxonomy" id="1427535"/>
    <lineage>
        <taxon>Bacteria</taxon>
        <taxon>Bacillati</taxon>
        <taxon>Actinomycetota</taxon>
        <taxon>Actinomycetes</taxon>
        <taxon>Streptosporangiales</taxon>
        <taxon>Thermomonosporaceae</taxon>
        <taxon>Actinomadura</taxon>
    </lineage>
</organism>
<feature type="compositionally biased region" description="Low complexity" evidence="1">
    <location>
        <begin position="1"/>
        <end position="13"/>
    </location>
</feature>
<evidence type="ECO:0000313" key="5">
    <source>
        <dbReference type="Proteomes" id="UP000669179"/>
    </source>
</evidence>
<protein>
    <submittedName>
        <fullName evidence="4">DUF1707 and DUF2154 domain-containing protein</fullName>
    </submittedName>
</protein>
<evidence type="ECO:0000313" key="4">
    <source>
        <dbReference type="EMBL" id="MBO2453101.1"/>
    </source>
</evidence>
<dbReference type="InterPro" id="IPR012551">
    <property type="entry name" value="DUF1707_SHOCT-like"/>
</dbReference>
<dbReference type="PANTHER" id="PTHR40763">
    <property type="entry name" value="MEMBRANE PROTEIN-RELATED"/>
    <property type="match status" value="1"/>
</dbReference>